<proteinExistence type="predicted"/>
<feature type="compositionally biased region" description="Basic and acidic residues" evidence="1">
    <location>
        <begin position="703"/>
        <end position="719"/>
    </location>
</feature>
<feature type="region of interest" description="Disordered" evidence="1">
    <location>
        <begin position="579"/>
        <end position="603"/>
    </location>
</feature>
<organism evidence="3 4">
    <name type="scientific">Paracoccidioides brasiliensis</name>
    <dbReference type="NCBI Taxonomy" id="121759"/>
    <lineage>
        <taxon>Eukaryota</taxon>
        <taxon>Fungi</taxon>
        <taxon>Dikarya</taxon>
        <taxon>Ascomycota</taxon>
        <taxon>Pezizomycotina</taxon>
        <taxon>Eurotiomycetes</taxon>
        <taxon>Eurotiomycetidae</taxon>
        <taxon>Onygenales</taxon>
        <taxon>Ajellomycetaceae</taxon>
        <taxon>Paracoccidioides</taxon>
    </lineage>
</organism>
<feature type="compositionally biased region" description="Polar residues" evidence="1">
    <location>
        <begin position="1082"/>
        <end position="1092"/>
    </location>
</feature>
<feature type="region of interest" description="Disordered" evidence="1">
    <location>
        <begin position="1033"/>
        <end position="1092"/>
    </location>
</feature>
<feature type="compositionally biased region" description="Polar residues" evidence="1">
    <location>
        <begin position="400"/>
        <end position="409"/>
    </location>
</feature>
<feature type="compositionally biased region" description="Basic and acidic residues" evidence="1">
    <location>
        <begin position="1337"/>
        <end position="1366"/>
    </location>
</feature>
<comment type="caution">
    <text evidence="3">The sequence shown here is derived from an EMBL/GenBank/DDBJ whole genome shotgun (WGS) entry which is preliminary data.</text>
</comment>
<feature type="compositionally biased region" description="Low complexity" evidence="1">
    <location>
        <begin position="1304"/>
        <end position="1313"/>
    </location>
</feature>
<feature type="compositionally biased region" description="Low complexity" evidence="1">
    <location>
        <begin position="740"/>
        <end position="749"/>
    </location>
</feature>
<feature type="compositionally biased region" description="Polar residues" evidence="1">
    <location>
        <begin position="1281"/>
        <end position="1292"/>
    </location>
</feature>
<feature type="domain" description="PH-like" evidence="2">
    <location>
        <begin position="253"/>
        <end position="370"/>
    </location>
</feature>
<feature type="region of interest" description="Disordered" evidence="1">
    <location>
        <begin position="380"/>
        <end position="409"/>
    </location>
</feature>
<dbReference type="VEuPathDB" id="FungiDB:PADG_08022"/>
<protein>
    <recommendedName>
        <fullName evidence="2">PH-like domain-containing protein</fullName>
    </recommendedName>
</protein>
<feature type="compositionally biased region" description="Basic and acidic residues" evidence="1">
    <location>
        <begin position="463"/>
        <end position="476"/>
    </location>
</feature>
<feature type="region of interest" description="Disordered" evidence="1">
    <location>
        <begin position="1270"/>
        <end position="1413"/>
    </location>
</feature>
<feature type="region of interest" description="Disordered" evidence="1">
    <location>
        <begin position="980"/>
        <end position="1001"/>
    </location>
</feature>
<feature type="compositionally biased region" description="Polar residues" evidence="1">
    <location>
        <begin position="511"/>
        <end position="526"/>
    </location>
</feature>
<gene>
    <name evidence="3" type="ORF">ACO22_04452</name>
</gene>
<feature type="region of interest" description="Disordered" evidence="1">
    <location>
        <begin position="623"/>
        <end position="797"/>
    </location>
</feature>
<dbReference type="EMBL" id="LZYO01000177">
    <property type="protein sequence ID" value="ODH26710.1"/>
    <property type="molecule type" value="Genomic_DNA"/>
</dbReference>
<accession>A0A1D2JCZ5</accession>
<feature type="compositionally biased region" description="Polar residues" evidence="1">
    <location>
        <begin position="980"/>
        <end position="998"/>
    </location>
</feature>
<evidence type="ECO:0000313" key="3">
    <source>
        <dbReference type="EMBL" id="ODH26710.1"/>
    </source>
</evidence>
<feature type="region of interest" description="Disordered" evidence="1">
    <location>
        <begin position="1143"/>
        <end position="1183"/>
    </location>
</feature>
<sequence length="1597" mass="176184">MAVSDETASSRRKSSLEELVAYLRRAIGRLAENNLLIIPLDIVKVFLGSLDSLEGAGFSDLVALFDGENKGNCSRLDLVSLHCMLHILLRAPPCLARERGFYLFLKSMRDLTDSIQKSPHYTVVVASRQRKSLIGQKTFHHLLGTFVGGNNTRPRKWSGQLILELIRRSNDSRGFRKLGEMVLDETDYILRLLAAVLIQEMVASQLDPRIFWPQDTPQATIDLFSIRSTVDRTWIQKFNKFVAHHELKQNRKAARMQIAREINVGESKFGPSNCLIGVLVSNILTIMISEDNRFRLMDIRLGLIDKLVLYEKNAILDVYLHPNCCYMTNGLLEKADIVSVIYESQPEVTEIRDILEKKRLSVKKVTGGVKGTKDFPVTGASAKKARQASAGGHLLRRTDNTWGPSTLGCSATTRTARNLERKRSHRTTIFPSEGEVIRCSSAHLDLSLSDSHNSNSNEGSQGESDRGAEEQVDKDSPSALKNHSTIEGEFWGSSNLSRVGETPTPEHPAASTPNNQEKQNQSPQISPNAAIPVKAQPMSCNGGPSSNIIGVVQPHGISQIEGDCPIGLPSLAQALQLQLQPQDSNSSPDMLGQDRQARESSPDLGGLALEQTSFVAAKPMAGPEQLPEVEDEYPGFRDTNNSPTNSTRMGQPVHVSTKETAKIASSQNVTEIPNQIGNNSKLKRPHNRISESTGYKLVVDWDQDLRVDDTPKDGPESCSKKPRKTPPQTKGPGRADKSKSASSSAGKKSQQVALQLTPCIESTPRNKPTSEKKCKTKRLGRQVTKTLTSARQPRAAAERANQKLALANEYENATYDFDDPIESSLPEEAVLVGSRTNKPADTDITQPVLTCEQNLAPDDVQEEPLRSIEYLVNTKCGTPTSEEVSDLVLSENVGSEQTTGNIKNGPCFPLTRQDDTDGHLYFQRSDPLSREQSHPIHAEGVEIQPKTNIHMQEVVFERRETSLGKRLSEALVKAGILSSNTLKTGNGVGNESNRNSLLDQGEINDMEAHPRTGISQISKSVSQFISRQALAGQRTSVVEQGKEGCSGIPLTDNEESSSKSVKPNVDAEQGPSEESVNDHEAQTMQPTIKRQSKTSTELYSILKPATTKFDKIGVDSGIPSPNEMVMRKVQIVCFNPNGPKNHCAIPGSQAGQNSKQNDANRTESHKIGDPDPVKNGLDTRPDAEISDVDDVDEISLIPTSDCLGLAIDGHTSGLIAQTHSSSICELTATEFLSQGRTVQMIPTHNQLVDENGSPQPFRRDLWRNRAATLTSNIELPRDTPETSQSSELSGVSSREDSGVDRIDPISSDSDSNDGYLGVRDLNENRVSHHNTHSEIPPQRKDTSSKRAGRDFRSLEVRDRPDPDSKAFWRRSAPSTFAERLRGKQEQTRRNKKSSTNSKVQKRPPTLSKAYRKSNIMSLVESSSDISDDGENSEADKSRVKNGVWCRAQVSAGSSSNLSDTLVEEYRDVGSEWQNALRATLKTGLDILLDASSRLVRHLLDEEEAIDRVVDTYKKDGARLIDRLEQRYVQELQDSEVILQPIKQELIWSLEGMLAGLDNNRRSLSKQPALKDLSAAVHKRKKFRGQLDVVIKEYEMRG</sequence>
<feature type="compositionally biased region" description="Basic and acidic residues" evidence="1">
    <location>
        <begin position="1378"/>
        <end position="1388"/>
    </location>
</feature>
<evidence type="ECO:0000313" key="4">
    <source>
        <dbReference type="Proteomes" id="UP000242814"/>
    </source>
</evidence>
<feature type="region of interest" description="Disordered" evidence="1">
    <location>
        <begin position="448"/>
        <end position="526"/>
    </location>
</feature>
<feature type="compositionally biased region" description="Low complexity" evidence="1">
    <location>
        <begin position="448"/>
        <end position="462"/>
    </location>
</feature>
<evidence type="ECO:0000259" key="2">
    <source>
        <dbReference type="Pfam" id="PF25380"/>
    </source>
</evidence>
<dbReference type="VEuPathDB" id="FungiDB:PABG_06562"/>
<evidence type="ECO:0000256" key="1">
    <source>
        <dbReference type="SAM" id="MobiDB-lite"/>
    </source>
</evidence>
<feature type="compositionally biased region" description="Polar residues" evidence="1">
    <location>
        <begin position="663"/>
        <end position="680"/>
    </location>
</feature>
<dbReference type="Pfam" id="PF25380">
    <property type="entry name" value="PH_25"/>
    <property type="match status" value="1"/>
</dbReference>
<feature type="compositionally biased region" description="Basic and acidic residues" evidence="1">
    <location>
        <begin position="1158"/>
        <end position="1183"/>
    </location>
</feature>
<reference evidence="3 4" key="1">
    <citation type="submission" date="2016-06" db="EMBL/GenBank/DDBJ databases">
        <authorList>
            <person name="Kjaerup R.B."/>
            <person name="Dalgaard T.S."/>
            <person name="Juul-Madsen H.R."/>
        </authorList>
    </citation>
    <scope>NUCLEOTIDE SEQUENCE [LARGE SCALE GENOMIC DNA]</scope>
    <source>
        <strain evidence="3 4">Pb300</strain>
    </source>
</reference>
<feature type="compositionally biased region" description="Basic and acidic residues" evidence="1">
    <location>
        <begin position="1293"/>
        <end position="1303"/>
    </location>
</feature>
<dbReference type="Proteomes" id="UP000242814">
    <property type="component" value="Unassembled WGS sequence"/>
</dbReference>
<feature type="compositionally biased region" description="Polar residues" evidence="1">
    <location>
        <begin position="638"/>
        <end position="649"/>
    </location>
</feature>
<feature type="region of interest" description="Disordered" evidence="1">
    <location>
        <begin position="1418"/>
        <end position="1437"/>
    </location>
</feature>
<dbReference type="InterPro" id="IPR057502">
    <property type="entry name" value="PH_25"/>
</dbReference>
<name>A0A1D2JCZ5_PARBR</name>